<dbReference type="AlphaFoldDB" id="A0A8J2SU46"/>
<dbReference type="OrthoDB" id="446027at2759"/>
<dbReference type="Proteomes" id="UP000789595">
    <property type="component" value="Unassembled WGS sequence"/>
</dbReference>
<comment type="caution">
    <text evidence="1">The sequence shown here is derived from an EMBL/GenBank/DDBJ whole genome shotgun (WGS) entry which is preliminary data.</text>
</comment>
<reference evidence="1" key="1">
    <citation type="submission" date="2021-11" db="EMBL/GenBank/DDBJ databases">
        <authorList>
            <consortium name="Genoscope - CEA"/>
            <person name="William W."/>
        </authorList>
    </citation>
    <scope>NUCLEOTIDE SEQUENCE</scope>
</reference>
<evidence type="ECO:0000313" key="2">
    <source>
        <dbReference type="Proteomes" id="UP000789595"/>
    </source>
</evidence>
<proteinExistence type="predicted"/>
<name>A0A8J2SU46_9STRA</name>
<accession>A0A8J2SU46</accession>
<protein>
    <recommendedName>
        <fullName evidence="3">Exostosin GT47 domain-containing protein</fullName>
    </recommendedName>
</protein>
<organism evidence="1 2">
    <name type="scientific">Pelagomonas calceolata</name>
    <dbReference type="NCBI Taxonomy" id="35677"/>
    <lineage>
        <taxon>Eukaryota</taxon>
        <taxon>Sar</taxon>
        <taxon>Stramenopiles</taxon>
        <taxon>Ochrophyta</taxon>
        <taxon>Pelagophyceae</taxon>
        <taxon>Pelagomonadales</taxon>
        <taxon>Pelagomonadaceae</taxon>
        <taxon>Pelagomonas</taxon>
    </lineage>
</organism>
<sequence>MTRLVLLAAAAAAGRFCKDFHSPRPETLYKLLRTVPEHVLAVDKLRTGPHHKERESVTALAAKCCSVYPGQTGARAERVKGDVAFVAVHFKQFAAFFARAWPALEQRNQNFVLYTFGNDDNMPWEFFQCHGLGTDRLRAFLGAPQLRGWFTQNLDAARSRNKRRGHSKCADGLMRSWPKYDADLDATLRAKLHFVPIGIKILTGRTGDGCAAARTLDALRMSRPPFARRSPRILVALGTAGPNRDRRAEVVKLLSGRPDVAHVVEGHLDQDEFYRQFTQFQFVAAPGSHGQDTYPFWEAVALGAVPVTLRGPLDGLYSKVPCVLVDDWRPITPADLVAWRQNLTERFGDLDAATRTARRTVLNSTFWAEQIRAMA</sequence>
<keyword evidence="2" id="KW-1185">Reference proteome</keyword>
<gene>
    <name evidence="1" type="ORF">PECAL_5P15560</name>
</gene>
<evidence type="ECO:0000313" key="1">
    <source>
        <dbReference type="EMBL" id="CAH0376976.1"/>
    </source>
</evidence>
<evidence type="ECO:0008006" key="3">
    <source>
        <dbReference type="Google" id="ProtNLM"/>
    </source>
</evidence>
<dbReference type="EMBL" id="CAKKNE010000005">
    <property type="protein sequence ID" value="CAH0376976.1"/>
    <property type="molecule type" value="Genomic_DNA"/>
</dbReference>